<dbReference type="SUPFAM" id="SSF55729">
    <property type="entry name" value="Acyl-CoA N-acyltransferases (Nat)"/>
    <property type="match status" value="1"/>
</dbReference>
<proteinExistence type="predicted"/>
<dbReference type="EMBL" id="BAABFR010000105">
    <property type="protein sequence ID" value="GAA4403074.1"/>
    <property type="molecule type" value="Genomic_DNA"/>
</dbReference>
<dbReference type="PANTHER" id="PTHR10545:SF29">
    <property type="entry name" value="GH14572P-RELATED"/>
    <property type="match status" value="1"/>
</dbReference>
<evidence type="ECO:0000259" key="3">
    <source>
        <dbReference type="PROSITE" id="PS51186"/>
    </source>
</evidence>
<evidence type="ECO:0000256" key="1">
    <source>
        <dbReference type="ARBA" id="ARBA00022679"/>
    </source>
</evidence>
<reference evidence="5" key="1">
    <citation type="journal article" date="2019" name="Int. J. Syst. Evol. Microbiol.">
        <title>The Global Catalogue of Microorganisms (GCM) 10K type strain sequencing project: providing services to taxonomists for standard genome sequencing and annotation.</title>
        <authorList>
            <consortium name="The Broad Institute Genomics Platform"/>
            <consortium name="The Broad Institute Genome Sequencing Center for Infectious Disease"/>
            <person name="Wu L."/>
            <person name="Ma J."/>
        </authorList>
    </citation>
    <scope>NUCLEOTIDE SEQUENCE [LARGE SCALE GENOMIC DNA]</scope>
    <source>
        <strain evidence="5">JCM 17688</strain>
    </source>
</reference>
<accession>A0ABP8KA44</accession>
<name>A0ABP8KA44_9ACTN</name>
<gene>
    <name evidence="4" type="ORF">GCM10023147_44210</name>
</gene>
<keyword evidence="5" id="KW-1185">Reference proteome</keyword>
<dbReference type="InterPro" id="IPR016181">
    <property type="entry name" value="Acyl_CoA_acyltransferase"/>
</dbReference>
<dbReference type="Pfam" id="PF00583">
    <property type="entry name" value="Acetyltransf_1"/>
    <property type="match status" value="1"/>
</dbReference>
<keyword evidence="2" id="KW-0012">Acyltransferase</keyword>
<evidence type="ECO:0000313" key="4">
    <source>
        <dbReference type="EMBL" id="GAA4403074.1"/>
    </source>
</evidence>
<dbReference type="RefSeq" id="WP_345000213.1">
    <property type="nucleotide sequence ID" value="NZ_BAABFR010000105.1"/>
</dbReference>
<comment type="caution">
    <text evidence="4">The sequence shown here is derived from an EMBL/GenBank/DDBJ whole genome shotgun (WGS) entry which is preliminary data.</text>
</comment>
<protein>
    <submittedName>
        <fullName evidence="4">GNAT family N-acetyltransferase</fullName>
    </submittedName>
</protein>
<evidence type="ECO:0000256" key="2">
    <source>
        <dbReference type="ARBA" id="ARBA00023315"/>
    </source>
</evidence>
<dbReference type="InterPro" id="IPR000182">
    <property type="entry name" value="GNAT_dom"/>
</dbReference>
<dbReference type="CDD" id="cd04301">
    <property type="entry name" value="NAT_SF"/>
    <property type="match status" value="1"/>
</dbReference>
<feature type="domain" description="N-acetyltransferase" evidence="3">
    <location>
        <begin position="1"/>
        <end position="180"/>
    </location>
</feature>
<sequence>MIRAATEADVPEILAMIRELAEYEREPDAAQATAEQLHDALFGEHPAVFAHVAVDGAGADGAGADGAGADGAGADGAGADGAVVGMALWFRNFSTWTGTFGVYLEDLYVRPHARGGGHGKGLLATLAAVCVERGYRRCEWSVLDWNAPAIGFYRSIGAVGQDEWTVQRLTGDALEALAAQAPNGVAR</sequence>
<dbReference type="InterPro" id="IPR051016">
    <property type="entry name" value="Diverse_Substrate_AcTransf"/>
</dbReference>
<dbReference type="Gene3D" id="3.40.630.30">
    <property type="match status" value="1"/>
</dbReference>
<dbReference type="PROSITE" id="PS51186">
    <property type="entry name" value="GNAT"/>
    <property type="match status" value="1"/>
</dbReference>
<keyword evidence="1" id="KW-0808">Transferase</keyword>
<dbReference type="Proteomes" id="UP001500635">
    <property type="component" value="Unassembled WGS sequence"/>
</dbReference>
<evidence type="ECO:0000313" key="5">
    <source>
        <dbReference type="Proteomes" id="UP001500635"/>
    </source>
</evidence>
<dbReference type="PANTHER" id="PTHR10545">
    <property type="entry name" value="DIAMINE N-ACETYLTRANSFERASE"/>
    <property type="match status" value="1"/>
</dbReference>
<organism evidence="4 5">
    <name type="scientific">Tsukamurella soli</name>
    <dbReference type="NCBI Taxonomy" id="644556"/>
    <lineage>
        <taxon>Bacteria</taxon>
        <taxon>Bacillati</taxon>
        <taxon>Actinomycetota</taxon>
        <taxon>Actinomycetes</taxon>
        <taxon>Mycobacteriales</taxon>
        <taxon>Tsukamurellaceae</taxon>
        <taxon>Tsukamurella</taxon>
    </lineage>
</organism>